<evidence type="ECO:0008006" key="4">
    <source>
        <dbReference type="Google" id="ProtNLM"/>
    </source>
</evidence>
<keyword evidence="1" id="KW-0732">Signal</keyword>
<accession>A0A116L068</accession>
<dbReference type="EMBL" id="FIFW01000013">
    <property type="protein sequence ID" value="CYU65580.1"/>
    <property type="molecule type" value="Genomic_DNA"/>
</dbReference>
<evidence type="ECO:0000256" key="1">
    <source>
        <dbReference type="SAM" id="SignalP"/>
    </source>
</evidence>
<sequence>MKKKLLRLGFVALSVLVLTACQMGTKEYLSVSFKGYDGYGTATVSLDREELIAELYGKDATDEEQDAVHDGVSVSVDGSEALSNGDKVKVTVDVDKELAVASKIKSETYTYDV</sequence>
<feature type="chain" id="PRO_5039164810" description="Lipoprotein" evidence="1">
    <location>
        <begin position="21"/>
        <end position="113"/>
    </location>
</feature>
<dbReference type="AlphaFoldDB" id="A0A116L068"/>
<proteinExistence type="predicted"/>
<evidence type="ECO:0000313" key="2">
    <source>
        <dbReference type="EMBL" id="CYU65580.1"/>
    </source>
</evidence>
<reference evidence="2 3" key="1">
    <citation type="submission" date="2016-02" db="EMBL/GenBank/DDBJ databases">
        <authorList>
            <consortium name="Pathogen Informatics"/>
        </authorList>
    </citation>
    <scope>NUCLEOTIDE SEQUENCE [LARGE SCALE GENOMIC DNA]</scope>
    <source>
        <strain evidence="2 3">LSS23</strain>
    </source>
</reference>
<dbReference type="Proteomes" id="UP000073434">
    <property type="component" value="Unassembled WGS sequence"/>
</dbReference>
<name>A0A116L068_STRSU</name>
<dbReference type="PROSITE" id="PS51257">
    <property type="entry name" value="PROKAR_LIPOPROTEIN"/>
    <property type="match status" value="1"/>
</dbReference>
<feature type="signal peptide" evidence="1">
    <location>
        <begin position="1"/>
        <end position="20"/>
    </location>
</feature>
<protein>
    <recommendedName>
        <fullName evidence="4">Lipoprotein</fullName>
    </recommendedName>
</protein>
<dbReference type="RefSeq" id="WP_044688517.1">
    <property type="nucleotide sequence ID" value="NZ_CEEW01000059.1"/>
</dbReference>
<organism evidence="2 3">
    <name type="scientific">Streptococcus suis</name>
    <dbReference type="NCBI Taxonomy" id="1307"/>
    <lineage>
        <taxon>Bacteria</taxon>
        <taxon>Bacillati</taxon>
        <taxon>Bacillota</taxon>
        <taxon>Bacilli</taxon>
        <taxon>Lactobacillales</taxon>
        <taxon>Streptococcaceae</taxon>
        <taxon>Streptococcus</taxon>
    </lineage>
</organism>
<gene>
    <name evidence="2" type="ORF">ERS132385_01370</name>
</gene>
<evidence type="ECO:0000313" key="3">
    <source>
        <dbReference type="Proteomes" id="UP000073434"/>
    </source>
</evidence>